<organism evidence="1 2">
    <name type="scientific">Acropora cervicornis</name>
    <name type="common">Staghorn coral</name>
    <dbReference type="NCBI Taxonomy" id="6130"/>
    <lineage>
        <taxon>Eukaryota</taxon>
        <taxon>Metazoa</taxon>
        <taxon>Cnidaria</taxon>
        <taxon>Anthozoa</taxon>
        <taxon>Hexacorallia</taxon>
        <taxon>Scleractinia</taxon>
        <taxon>Astrocoeniina</taxon>
        <taxon>Acroporidae</taxon>
        <taxon>Acropora</taxon>
    </lineage>
</organism>
<evidence type="ECO:0000313" key="1">
    <source>
        <dbReference type="EMBL" id="KAK2568799.1"/>
    </source>
</evidence>
<keyword evidence="2" id="KW-1185">Reference proteome</keyword>
<dbReference type="Proteomes" id="UP001249851">
    <property type="component" value="Unassembled WGS sequence"/>
</dbReference>
<dbReference type="Gene3D" id="3.40.50.300">
    <property type="entry name" value="P-loop containing nucleotide triphosphate hydrolases"/>
    <property type="match status" value="1"/>
</dbReference>
<reference evidence="1" key="2">
    <citation type="journal article" date="2023" name="Science">
        <title>Genomic signatures of disease resistance in endangered staghorn corals.</title>
        <authorList>
            <person name="Vollmer S.V."/>
            <person name="Selwyn J.D."/>
            <person name="Despard B.A."/>
            <person name="Roesel C.L."/>
        </authorList>
    </citation>
    <scope>NUCLEOTIDE SEQUENCE</scope>
    <source>
        <strain evidence="1">K2</strain>
    </source>
</reference>
<proteinExistence type="predicted"/>
<gene>
    <name evidence="1" type="ORF">P5673_006825</name>
</gene>
<dbReference type="EMBL" id="JARQWQ010000011">
    <property type="protein sequence ID" value="KAK2568799.1"/>
    <property type="molecule type" value="Genomic_DNA"/>
</dbReference>
<accession>A0AAD9QWJ5</accession>
<dbReference type="GO" id="GO:0001517">
    <property type="term" value="F:N-acetylglucosamine 6-O-sulfotransferase activity"/>
    <property type="evidence" value="ECO:0007669"/>
    <property type="project" value="TreeGrafter"/>
</dbReference>
<dbReference type="GO" id="GO:0006790">
    <property type="term" value="P:sulfur compound metabolic process"/>
    <property type="evidence" value="ECO:0007669"/>
    <property type="project" value="TreeGrafter"/>
</dbReference>
<dbReference type="PANTHER" id="PTHR10704:SF44">
    <property type="entry name" value="LD35051P-RELATED"/>
    <property type="match status" value="1"/>
</dbReference>
<dbReference type="SUPFAM" id="SSF52540">
    <property type="entry name" value="P-loop containing nucleoside triphosphate hydrolases"/>
    <property type="match status" value="1"/>
</dbReference>
<dbReference type="InterPro" id="IPR027417">
    <property type="entry name" value="P-loop_NTPase"/>
</dbReference>
<name>A0AAD9QWJ5_ACRCE</name>
<sequence>MRVFNSLNRNHINSAPSYWDLAKEFLDAVLRCKFNNQRFLSDIEDFYRKQNHPRVSQAIASPPLCPYKPSDLKWKPNLCPPMTKESLASTYPRAVIPSFKAVGFFRDTAGDIAMRGTRLYSYWRCKETEENLEIMRKVHDLLRNRIKLQRYEDLALNPLKALTGLYEFAGLSELESVKTWLNETTRKPEAIVMKWMESKPRVPKMMHGLRRIAGDETFTLEI</sequence>
<protein>
    <submittedName>
        <fullName evidence="1">Uncharacterized protein</fullName>
    </submittedName>
</protein>
<evidence type="ECO:0000313" key="2">
    <source>
        <dbReference type="Proteomes" id="UP001249851"/>
    </source>
</evidence>
<dbReference type="GO" id="GO:0006044">
    <property type="term" value="P:N-acetylglucosamine metabolic process"/>
    <property type="evidence" value="ECO:0007669"/>
    <property type="project" value="TreeGrafter"/>
</dbReference>
<dbReference type="AlphaFoldDB" id="A0AAD9QWJ5"/>
<comment type="caution">
    <text evidence="1">The sequence shown here is derived from an EMBL/GenBank/DDBJ whole genome shotgun (WGS) entry which is preliminary data.</text>
</comment>
<reference evidence="1" key="1">
    <citation type="journal article" date="2023" name="G3 (Bethesda)">
        <title>Whole genome assembly and annotation of the endangered Caribbean coral Acropora cervicornis.</title>
        <authorList>
            <person name="Selwyn J.D."/>
            <person name="Vollmer S.V."/>
        </authorList>
    </citation>
    <scope>NUCLEOTIDE SEQUENCE</scope>
    <source>
        <strain evidence="1">K2</strain>
    </source>
</reference>
<dbReference type="PANTHER" id="PTHR10704">
    <property type="entry name" value="CARBOHYDRATE SULFOTRANSFERASE"/>
    <property type="match status" value="1"/>
</dbReference>
<dbReference type="InterPro" id="IPR051135">
    <property type="entry name" value="Gal/GlcNAc/GalNAc_ST"/>
</dbReference>